<evidence type="ECO:0000256" key="1">
    <source>
        <dbReference type="SAM" id="Phobius"/>
    </source>
</evidence>
<keyword evidence="1" id="KW-0472">Membrane</keyword>
<evidence type="ECO:0000313" key="2">
    <source>
        <dbReference type="EMBL" id="KRG92179.1"/>
    </source>
</evidence>
<dbReference type="Proteomes" id="UP000008827">
    <property type="component" value="Chromosome 20"/>
</dbReference>
<reference evidence="3" key="2">
    <citation type="submission" date="2018-02" db="UniProtKB">
        <authorList>
            <consortium name="EnsemblPlants"/>
        </authorList>
    </citation>
    <scope>IDENTIFICATION</scope>
    <source>
        <strain evidence="3">Williams 82</strain>
    </source>
</reference>
<reference evidence="2 3" key="1">
    <citation type="journal article" date="2010" name="Nature">
        <title>Genome sequence of the palaeopolyploid soybean.</title>
        <authorList>
            <person name="Schmutz J."/>
            <person name="Cannon S.B."/>
            <person name="Schlueter J."/>
            <person name="Ma J."/>
            <person name="Mitros T."/>
            <person name="Nelson W."/>
            <person name="Hyten D.L."/>
            <person name="Song Q."/>
            <person name="Thelen J.J."/>
            <person name="Cheng J."/>
            <person name="Xu D."/>
            <person name="Hellsten U."/>
            <person name="May G.D."/>
            <person name="Yu Y."/>
            <person name="Sakurai T."/>
            <person name="Umezawa T."/>
            <person name="Bhattacharyya M.K."/>
            <person name="Sandhu D."/>
            <person name="Valliyodan B."/>
            <person name="Lindquist E."/>
            <person name="Peto M."/>
            <person name="Grant D."/>
            <person name="Shu S."/>
            <person name="Goodstein D."/>
            <person name="Barry K."/>
            <person name="Futrell-Griggs M."/>
            <person name="Abernathy B."/>
            <person name="Du J."/>
            <person name="Tian Z."/>
            <person name="Zhu L."/>
            <person name="Gill N."/>
            <person name="Joshi T."/>
            <person name="Libault M."/>
            <person name="Sethuraman A."/>
            <person name="Zhang X.-C."/>
            <person name="Shinozaki K."/>
            <person name="Nguyen H.T."/>
            <person name="Wing R.A."/>
            <person name="Cregan P."/>
            <person name="Specht J."/>
            <person name="Grimwood J."/>
            <person name="Rokhsar D."/>
            <person name="Stacey G."/>
            <person name="Shoemaker R.C."/>
            <person name="Jackson S.A."/>
        </authorList>
    </citation>
    <scope>NUCLEOTIDE SEQUENCE [LARGE SCALE GENOMIC DNA]</scope>
    <source>
        <strain evidence="3">cv. Williams 82</strain>
        <tissue evidence="2">Callus</tissue>
    </source>
</reference>
<gene>
    <name evidence="2" type="ORF">GLYMA_20G195800</name>
</gene>
<name>A0A0R0EPY2_SOYBN</name>
<evidence type="ECO:0000313" key="3">
    <source>
        <dbReference type="EnsemblPlants" id="KRG92179"/>
    </source>
</evidence>
<protein>
    <submittedName>
        <fullName evidence="2 3">Uncharacterized protein</fullName>
    </submittedName>
</protein>
<accession>A0A0R0EPY2</accession>
<keyword evidence="1" id="KW-1133">Transmembrane helix</keyword>
<dbReference type="AlphaFoldDB" id="A0A0R0EPY2"/>
<dbReference type="EMBL" id="CM000853">
    <property type="protein sequence ID" value="KRG92179.1"/>
    <property type="molecule type" value="Genomic_DNA"/>
</dbReference>
<feature type="transmembrane region" description="Helical" evidence="1">
    <location>
        <begin position="32"/>
        <end position="51"/>
    </location>
</feature>
<keyword evidence="4" id="KW-1185">Reference proteome</keyword>
<dbReference type="EnsemblPlants" id="KRG92179">
    <property type="protein sequence ID" value="KRG92179"/>
    <property type="gene ID" value="GLYMA_20G195800"/>
</dbReference>
<sequence>MEEVDFVVSLFPEFKFKKFYQPPGIFFQEKKIILIFVPGWQASFLLFSHLLSNFSK</sequence>
<dbReference type="InParanoid" id="A0A0R0EPY2"/>
<keyword evidence="1" id="KW-0812">Transmembrane</keyword>
<proteinExistence type="predicted"/>
<evidence type="ECO:0000313" key="4">
    <source>
        <dbReference type="Proteomes" id="UP000008827"/>
    </source>
</evidence>
<organism evidence="2">
    <name type="scientific">Glycine max</name>
    <name type="common">Soybean</name>
    <name type="synonym">Glycine hispida</name>
    <dbReference type="NCBI Taxonomy" id="3847"/>
    <lineage>
        <taxon>Eukaryota</taxon>
        <taxon>Viridiplantae</taxon>
        <taxon>Streptophyta</taxon>
        <taxon>Embryophyta</taxon>
        <taxon>Tracheophyta</taxon>
        <taxon>Spermatophyta</taxon>
        <taxon>Magnoliopsida</taxon>
        <taxon>eudicotyledons</taxon>
        <taxon>Gunneridae</taxon>
        <taxon>Pentapetalae</taxon>
        <taxon>rosids</taxon>
        <taxon>fabids</taxon>
        <taxon>Fabales</taxon>
        <taxon>Fabaceae</taxon>
        <taxon>Papilionoideae</taxon>
        <taxon>50 kb inversion clade</taxon>
        <taxon>NPAAA clade</taxon>
        <taxon>indigoferoid/millettioid clade</taxon>
        <taxon>Phaseoleae</taxon>
        <taxon>Glycine</taxon>
        <taxon>Glycine subgen. Soja</taxon>
    </lineage>
</organism>
<dbReference type="Gramene" id="KRG92179">
    <property type="protein sequence ID" value="KRG92179"/>
    <property type="gene ID" value="GLYMA_20G195800"/>
</dbReference>
<reference evidence="2" key="3">
    <citation type="submission" date="2018-07" db="EMBL/GenBank/DDBJ databases">
        <title>WGS assembly of Glycine max.</title>
        <authorList>
            <person name="Schmutz J."/>
            <person name="Cannon S."/>
            <person name="Schlueter J."/>
            <person name="Ma J."/>
            <person name="Mitros T."/>
            <person name="Nelson W."/>
            <person name="Hyten D."/>
            <person name="Song Q."/>
            <person name="Thelen J."/>
            <person name="Cheng J."/>
            <person name="Xu D."/>
            <person name="Hellsten U."/>
            <person name="May G."/>
            <person name="Yu Y."/>
            <person name="Sakurai T."/>
            <person name="Umezawa T."/>
            <person name="Bhattacharyya M."/>
            <person name="Sandhu D."/>
            <person name="Valliyodan B."/>
            <person name="Lindquist E."/>
            <person name="Peto M."/>
            <person name="Grant D."/>
            <person name="Shu S."/>
            <person name="Goodstein D."/>
            <person name="Barry K."/>
            <person name="Futrell-Griggs M."/>
            <person name="Abernathy B."/>
            <person name="Du J."/>
            <person name="Tian Z."/>
            <person name="Zhu L."/>
            <person name="Gill N."/>
            <person name="Joshi T."/>
            <person name="Libault M."/>
            <person name="Sethuraman A."/>
            <person name="Zhang X."/>
            <person name="Shinozaki K."/>
            <person name="Nguyen H."/>
            <person name="Wing R."/>
            <person name="Cregan P."/>
            <person name="Specht J."/>
            <person name="Grimwood J."/>
            <person name="Rokhsar D."/>
            <person name="Stacey G."/>
            <person name="Shoemaker R."/>
            <person name="Jackson S."/>
        </authorList>
    </citation>
    <scope>NUCLEOTIDE SEQUENCE</scope>
    <source>
        <tissue evidence="2">Callus</tissue>
    </source>
</reference>